<keyword evidence="8" id="KW-1185">Reference proteome</keyword>
<dbReference type="InterPro" id="IPR007627">
    <property type="entry name" value="RNA_pol_sigma70_r2"/>
</dbReference>
<comment type="caution">
    <text evidence="7">The sequence shown here is derived from an EMBL/GenBank/DDBJ whole genome shotgun (WGS) entry which is preliminary data.</text>
</comment>
<dbReference type="GO" id="GO:0003677">
    <property type="term" value="F:DNA binding"/>
    <property type="evidence" value="ECO:0007669"/>
    <property type="project" value="InterPro"/>
</dbReference>
<evidence type="ECO:0000256" key="4">
    <source>
        <dbReference type="ARBA" id="ARBA00023163"/>
    </source>
</evidence>
<dbReference type="AlphaFoldDB" id="A0A6G1XBF4"/>
<dbReference type="InterPro" id="IPR013249">
    <property type="entry name" value="RNA_pol_sigma70_r4_t2"/>
</dbReference>
<feature type="domain" description="RNA polymerase sigma-70 region 2" evidence="5">
    <location>
        <begin position="30"/>
        <end position="96"/>
    </location>
</feature>
<dbReference type="SUPFAM" id="SSF88946">
    <property type="entry name" value="Sigma2 domain of RNA polymerase sigma factors"/>
    <property type="match status" value="1"/>
</dbReference>
<organism evidence="7 8">
    <name type="scientific">Salinibacillus xinjiangensis</name>
    <dbReference type="NCBI Taxonomy" id="1229268"/>
    <lineage>
        <taxon>Bacteria</taxon>
        <taxon>Bacillati</taxon>
        <taxon>Bacillota</taxon>
        <taxon>Bacilli</taxon>
        <taxon>Bacillales</taxon>
        <taxon>Bacillaceae</taxon>
        <taxon>Salinibacillus</taxon>
    </lineage>
</organism>
<reference evidence="7 8" key="1">
    <citation type="submission" date="2019-11" db="EMBL/GenBank/DDBJ databases">
        <authorList>
            <person name="Li J."/>
        </authorList>
    </citation>
    <scope>NUCLEOTIDE SEQUENCE [LARGE SCALE GENOMIC DNA]</scope>
    <source>
        <strain evidence="7 8">J4</strain>
    </source>
</reference>
<accession>A0A6G1XBF4</accession>
<dbReference type="EMBL" id="WJNH01000020">
    <property type="protein sequence ID" value="MRG88343.1"/>
    <property type="molecule type" value="Genomic_DNA"/>
</dbReference>
<dbReference type="PANTHER" id="PTHR43133:SF60">
    <property type="entry name" value="RNA POLYMERASE SIGMA FACTOR SIGV"/>
    <property type="match status" value="1"/>
</dbReference>
<sequence>MEGEDLNDHFTLENDNLLKSKDKESAVYDLMNEYSKQVYLIAYSYVKDQGLAEDIAQEVFLKCYKHLHKYRGDASIKSWIYRITINTSKDFIMKRSFNVFKYSKELFDSLRQSKSVEQIMLEKEESADVLQKVLSLPAKYREVMILYYFQDLKIEEIKDVIKLKANTVKTRLSRGRALLKEKLSDRGECDG</sequence>
<dbReference type="GO" id="GO:0016987">
    <property type="term" value="F:sigma factor activity"/>
    <property type="evidence" value="ECO:0007669"/>
    <property type="project" value="UniProtKB-KW"/>
</dbReference>
<dbReference type="InterPro" id="IPR039425">
    <property type="entry name" value="RNA_pol_sigma-70-like"/>
</dbReference>
<dbReference type="InterPro" id="IPR013325">
    <property type="entry name" value="RNA_pol_sigma_r2"/>
</dbReference>
<keyword evidence="3" id="KW-0731">Sigma factor</keyword>
<dbReference type="Gene3D" id="1.10.1740.10">
    <property type="match status" value="1"/>
</dbReference>
<evidence type="ECO:0000259" key="6">
    <source>
        <dbReference type="Pfam" id="PF08281"/>
    </source>
</evidence>
<keyword evidence="4" id="KW-0804">Transcription</keyword>
<name>A0A6G1XBF4_9BACI</name>
<dbReference type="NCBIfam" id="TIGR02937">
    <property type="entry name" value="sigma70-ECF"/>
    <property type="match status" value="1"/>
</dbReference>
<dbReference type="PANTHER" id="PTHR43133">
    <property type="entry name" value="RNA POLYMERASE ECF-TYPE SIGMA FACTO"/>
    <property type="match status" value="1"/>
</dbReference>
<evidence type="ECO:0000259" key="5">
    <source>
        <dbReference type="Pfam" id="PF04542"/>
    </source>
</evidence>
<evidence type="ECO:0000256" key="1">
    <source>
        <dbReference type="ARBA" id="ARBA00010641"/>
    </source>
</evidence>
<dbReference type="GO" id="GO:0006352">
    <property type="term" value="P:DNA-templated transcription initiation"/>
    <property type="evidence" value="ECO:0007669"/>
    <property type="project" value="InterPro"/>
</dbReference>
<dbReference type="CDD" id="cd06171">
    <property type="entry name" value="Sigma70_r4"/>
    <property type="match status" value="1"/>
</dbReference>
<evidence type="ECO:0000313" key="7">
    <source>
        <dbReference type="EMBL" id="MRG88343.1"/>
    </source>
</evidence>
<gene>
    <name evidence="7" type="ORF">GH754_18980</name>
</gene>
<dbReference type="InterPro" id="IPR014284">
    <property type="entry name" value="RNA_pol_sigma-70_dom"/>
</dbReference>
<evidence type="ECO:0000256" key="2">
    <source>
        <dbReference type="ARBA" id="ARBA00023015"/>
    </source>
</evidence>
<dbReference type="Pfam" id="PF08281">
    <property type="entry name" value="Sigma70_r4_2"/>
    <property type="match status" value="1"/>
</dbReference>
<dbReference type="Pfam" id="PF04542">
    <property type="entry name" value="Sigma70_r2"/>
    <property type="match status" value="1"/>
</dbReference>
<feature type="domain" description="RNA polymerase sigma factor 70 region 4 type 2" evidence="6">
    <location>
        <begin position="129"/>
        <end position="179"/>
    </location>
</feature>
<evidence type="ECO:0000256" key="3">
    <source>
        <dbReference type="ARBA" id="ARBA00023082"/>
    </source>
</evidence>
<dbReference type="SUPFAM" id="SSF88659">
    <property type="entry name" value="Sigma3 and sigma4 domains of RNA polymerase sigma factors"/>
    <property type="match status" value="1"/>
</dbReference>
<evidence type="ECO:0000313" key="8">
    <source>
        <dbReference type="Proteomes" id="UP000480185"/>
    </source>
</evidence>
<dbReference type="Gene3D" id="1.10.10.10">
    <property type="entry name" value="Winged helix-like DNA-binding domain superfamily/Winged helix DNA-binding domain"/>
    <property type="match status" value="1"/>
</dbReference>
<dbReference type="OrthoDB" id="9794508at2"/>
<protein>
    <submittedName>
        <fullName evidence="7">Sigma-70 family RNA polymerase sigma factor</fullName>
    </submittedName>
</protein>
<dbReference type="InterPro" id="IPR036388">
    <property type="entry name" value="WH-like_DNA-bd_sf"/>
</dbReference>
<dbReference type="RefSeq" id="WP_153730217.1">
    <property type="nucleotide sequence ID" value="NZ_WJNH01000020.1"/>
</dbReference>
<dbReference type="Proteomes" id="UP000480185">
    <property type="component" value="Unassembled WGS sequence"/>
</dbReference>
<proteinExistence type="inferred from homology"/>
<comment type="similarity">
    <text evidence="1">Belongs to the sigma-70 factor family. ECF subfamily.</text>
</comment>
<keyword evidence="2" id="KW-0805">Transcription regulation</keyword>
<dbReference type="InterPro" id="IPR013324">
    <property type="entry name" value="RNA_pol_sigma_r3/r4-like"/>
</dbReference>